<keyword evidence="3" id="KW-0813">Transport</keyword>
<dbReference type="Proteomes" id="UP000027920">
    <property type="component" value="Unassembled WGS sequence"/>
</dbReference>
<dbReference type="InterPro" id="IPR003439">
    <property type="entry name" value="ABC_transporter-like_ATP-bd"/>
</dbReference>
<name>A0A072PTB4_9EURO</name>
<dbReference type="Pfam" id="PF00005">
    <property type="entry name" value="ABC_tran"/>
    <property type="match status" value="2"/>
</dbReference>
<feature type="transmembrane region" description="Helical" evidence="10">
    <location>
        <begin position="643"/>
        <end position="661"/>
    </location>
</feature>
<feature type="transmembrane region" description="Helical" evidence="10">
    <location>
        <begin position="1214"/>
        <end position="1232"/>
    </location>
</feature>
<comment type="caution">
    <text evidence="12">The sequence shown here is derived from an EMBL/GenBank/DDBJ whole genome shotgun (WGS) entry which is preliminary data.</text>
</comment>
<dbReference type="RefSeq" id="XP_013265894.1">
    <property type="nucleotide sequence ID" value="XM_013410440.1"/>
</dbReference>
<dbReference type="PANTHER" id="PTHR19241">
    <property type="entry name" value="ATP-BINDING CASSETTE TRANSPORTER"/>
    <property type="match status" value="1"/>
</dbReference>
<feature type="transmembrane region" description="Helical" evidence="10">
    <location>
        <begin position="578"/>
        <end position="604"/>
    </location>
</feature>
<keyword evidence="6" id="KW-0067">ATP-binding</keyword>
<evidence type="ECO:0000256" key="5">
    <source>
        <dbReference type="ARBA" id="ARBA00022741"/>
    </source>
</evidence>
<dbReference type="PROSITE" id="PS50893">
    <property type="entry name" value="ABC_TRANSPORTER_2"/>
    <property type="match status" value="2"/>
</dbReference>
<feature type="region of interest" description="Disordered" evidence="9">
    <location>
        <begin position="823"/>
        <end position="848"/>
    </location>
</feature>
<dbReference type="Pfam" id="PF14510">
    <property type="entry name" value="ABC_trans_N"/>
    <property type="match status" value="1"/>
</dbReference>
<dbReference type="InterPro" id="IPR017871">
    <property type="entry name" value="ABC_transporter-like_CS"/>
</dbReference>
<dbReference type="GeneID" id="25276228"/>
<dbReference type="GO" id="GO:0140359">
    <property type="term" value="F:ABC-type transporter activity"/>
    <property type="evidence" value="ECO:0007669"/>
    <property type="project" value="InterPro"/>
</dbReference>
<dbReference type="VEuPathDB" id="FungiDB:A1O9_01281"/>
<keyword evidence="7 10" id="KW-1133">Transmembrane helix</keyword>
<dbReference type="HOGENOM" id="CLU_000604_35_0_1"/>
<dbReference type="CDD" id="cd03233">
    <property type="entry name" value="ABCG_PDR_domain1"/>
    <property type="match status" value="1"/>
</dbReference>
<keyword evidence="5" id="KW-0547">Nucleotide-binding</keyword>
<dbReference type="SUPFAM" id="SSF52540">
    <property type="entry name" value="P-loop containing nucleoside triphosphate hydrolases"/>
    <property type="match status" value="2"/>
</dbReference>
<sequence>MSINPSRRSSTEEDYREIVEATIHDRLRDGIAQHAKDLKAKKRRHPFVGRTQDTDLTRVATTFSTDLGVAPETLSDIDPRLDPRSEAFDFRFWATIFLQLLREDGFKRQSVGFSFSSLTVSGTGAGVELQKTIASPFKALANITRIFQKTEKEPTRILNSFNGAVKRGEMLLVLGRPGSGCTTFLKSISGHLEGLTKSEESVIAYDGIPQKVFTKFFPGRAVYNQESDEHLPHLTVGQTLHFAATAATSRTRIEGVTREVQSTHMAEVMMRIFGLSHVYNTKVGNDTIRGVSGGERKRVSIAEMALARSSIATWDNSTRGLDAATALEFARSLRTLADVMGVTQAMAIYQASQSIYDLFDKVLVLYEGRQIYFGPVATASSFFHTMGWQCPQRQTTPDFLTSVTNPSERIPREGYESKVPRTALEFEQYWLNSDDYKACMSELSQDAEAFGTQNPLNEVREIHRQLQAKHARKSSPYLLSVPMQVGLCMKRSSQLLWNDRNSTVALAIGRIILALIIGSIFYGPPPTTASLSSRGSVIFLATLLNALMAVTEIASLFGKRQVVRRQKEYAFYHPFADAFAAFLVDIPPKFIISTLFNVVFYFLAGLRPEAAPFFVFLLFSFLCMLMMSAIFRTIGSASQQLGAAYAVAGLGVLVMVIYTGFTLQTTYMHPWFRWINYINPVSYVFSALLVNEVHGRLYRCAPQNIIPPYSNGVSNFACAVIGATPDQVDVSGDEWVKSGYDYSYSDIWRNLGIIIAYMLAFLVFHLLVVEFKSTATSNPQRLVFRNRKAAESVVRSGQDIESNASQRSNNFIAAEMTVEDKLELSTSVTEGQQPATGDRKQQRGQTTNGSLLTWEDMTLDIDIRGTQRRLLNNVSGWVKPGTMTCLMGVSGAGKTTLLDTLAQRQNTVGQLSGTIHVDGMPLKSSFQRRTGYVQQQDLHLETNTVREALRFSALLRQTASISREEKFAYVEKVIEMLNMECFSEAIVGSPGEGLNIEQRKLLTIGIELAAKPSILFLDEPTSGLDSQSSWTIVCLLRKLAANGQAILATIHQPSAILFQQFDSILLLSKGGRTAYFGQLGRDCHTLTNYFEASGARACDEQENPAEYVLSLIGNASYDWPGAWVSSDHYKHMKQDLSILATDRSTARTDTDDTLEFAAPFTTQFRYVLKRLFQNYSRKPGYVFAKVQAGFLSALFIGFSFFLQNSSMTGLQNTIFAIFMLNATFSTTVNQVMSNFLPQRSLFEVREAPSKMYSWVVFLLANVIVEMPFQIFLSIIVWAAWYFPVFGMHQTGEEIGLMFAFTLQFLLFAATFAQMLIFTLPNTETAASLSTIMFTLTLQFNGVLQPPDALPGFWIFMYRVSPFTYLIGGWAGTGLADRPIVCAQNELAIFDPPQGETCGVYLERYLEGGALGTLLNPAASNACEYCPARNADQILAASWIYPSEQYRNLGIMFAYIGFNIAAGLGLYYMFRVKNFSIKGLFPKKAAKEEHEKVPTSKTKSQKFHFGLSLLWSIIRNTVR</sequence>
<dbReference type="GO" id="GO:0005524">
    <property type="term" value="F:ATP binding"/>
    <property type="evidence" value="ECO:0007669"/>
    <property type="project" value="UniProtKB-KW"/>
</dbReference>
<comment type="subcellular location">
    <subcellularLocation>
        <location evidence="1">Membrane</location>
        <topology evidence="1">Multi-pass membrane protein</topology>
    </subcellularLocation>
</comment>
<feature type="transmembrane region" description="Helical" evidence="10">
    <location>
        <begin position="504"/>
        <end position="523"/>
    </location>
</feature>
<feature type="transmembrane region" description="Helical" evidence="10">
    <location>
        <begin position="610"/>
        <end position="631"/>
    </location>
</feature>
<evidence type="ECO:0000256" key="9">
    <source>
        <dbReference type="SAM" id="MobiDB-lite"/>
    </source>
</evidence>
<dbReference type="InterPro" id="IPR013525">
    <property type="entry name" value="ABC2_TM"/>
</dbReference>
<feature type="transmembrane region" description="Helical" evidence="10">
    <location>
        <begin position="1252"/>
        <end position="1282"/>
    </location>
</feature>
<dbReference type="FunFam" id="3.40.50.300:FF:000054">
    <property type="entry name" value="ABC multidrug transporter atrF"/>
    <property type="match status" value="1"/>
</dbReference>
<feature type="transmembrane region" description="Helical" evidence="10">
    <location>
        <begin position="535"/>
        <end position="557"/>
    </location>
</feature>
<evidence type="ECO:0000313" key="13">
    <source>
        <dbReference type="Proteomes" id="UP000027920"/>
    </source>
</evidence>
<dbReference type="InterPro" id="IPR034003">
    <property type="entry name" value="ABCG_PDR_2"/>
</dbReference>
<dbReference type="SMART" id="SM00382">
    <property type="entry name" value="AAA"/>
    <property type="match status" value="2"/>
</dbReference>
<feature type="transmembrane region" description="Helical" evidence="10">
    <location>
        <begin position="1448"/>
        <end position="1469"/>
    </location>
</feature>
<dbReference type="PROSITE" id="PS00211">
    <property type="entry name" value="ABC_TRANSPORTER_1"/>
    <property type="match status" value="1"/>
</dbReference>
<evidence type="ECO:0000256" key="3">
    <source>
        <dbReference type="ARBA" id="ARBA00022448"/>
    </source>
</evidence>
<evidence type="ECO:0000256" key="8">
    <source>
        <dbReference type="ARBA" id="ARBA00023136"/>
    </source>
</evidence>
<dbReference type="OrthoDB" id="245989at2759"/>
<dbReference type="GO" id="GO:0016887">
    <property type="term" value="F:ATP hydrolysis activity"/>
    <property type="evidence" value="ECO:0007669"/>
    <property type="project" value="InterPro"/>
</dbReference>
<feature type="transmembrane region" description="Helical" evidence="10">
    <location>
        <begin position="1180"/>
        <end position="1202"/>
    </location>
</feature>
<dbReference type="InterPro" id="IPR034001">
    <property type="entry name" value="ABCG_PDR_1"/>
</dbReference>
<accession>A0A072PTB4</accession>
<feature type="transmembrane region" description="Helical" evidence="10">
    <location>
        <begin position="747"/>
        <end position="769"/>
    </location>
</feature>
<reference evidence="12 13" key="1">
    <citation type="submission" date="2013-03" db="EMBL/GenBank/DDBJ databases">
        <title>The Genome Sequence of Exophiala aquamarina CBS 119918.</title>
        <authorList>
            <consortium name="The Broad Institute Genomics Platform"/>
            <person name="Cuomo C."/>
            <person name="de Hoog S."/>
            <person name="Gorbushina A."/>
            <person name="Walker B."/>
            <person name="Young S.K."/>
            <person name="Zeng Q."/>
            <person name="Gargeya S."/>
            <person name="Fitzgerald M."/>
            <person name="Haas B."/>
            <person name="Abouelleil A."/>
            <person name="Allen A.W."/>
            <person name="Alvarado L."/>
            <person name="Arachchi H.M."/>
            <person name="Berlin A.M."/>
            <person name="Chapman S.B."/>
            <person name="Gainer-Dewar J."/>
            <person name="Goldberg J."/>
            <person name="Griggs A."/>
            <person name="Gujja S."/>
            <person name="Hansen M."/>
            <person name="Howarth C."/>
            <person name="Imamovic A."/>
            <person name="Ireland A."/>
            <person name="Larimer J."/>
            <person name="McCowan C."/>
            <person name="Murphy C."/>
            <person name="Pearson M."/>
            <person name="Poon T.W."/>
            <person name="Priest M."/>
            <person name="Roberts A."/>
            <person name="Saif S."/>
            <person name="Shea T."/>
            <person name="Sisk P."/>
            <person name="Sykes S."/>
            <person name="Wortman J."/>
            <person name="Nusbaum C."/>
            <person name="Birren B."/>
        </authorList>
    </citation>
    <scope>NUCLEOTIDE SEQUENCE [LARGE SCALE GENOMIC DNA]</scope>
    <source>
        <strain evidence="12 13">CBS 119918</strain>
    </source>
</reference>
<keyword evidence="8 10" id="KW-0472">Membrane</keyword>
<feature type="domain" description="ABC transporter" evidence="11">
    <location>
        <begin position="138"/>
        <end position="392"/>
    </location>
</feature>
<evidence type="ECO:0000256" key="6">
    <source>
        <dbReference type="ARBA" id="ARBA00022840"/>
    </source>
</evidence>
<dbReference type="Pfam" id="PF19055">
    <property type="entry name" value="ABC2_membrane_7"/>
    <property type="match status" value="2"/>
</dbReference>
<gene>
    <name evidence="12" type="ORF">A1O9_01281</name>
</gene>
<evidence type="ECO:0000259" key="11">
    <source>
        <dbReference type="PROSITE" id="PS50893"/>
    </source>
</evidence>
<comment type="similarity">
    <text evidence="2">Belongs to the ABC transporter superfamily. ABCG family. PDR (TC 3.A.1.205) subfamily.</text>
</comment>
<dbReference type="InterPro" id="IPR029481">
    <property type="entry name" value="ABC_trans_N"/>
</dbReference>
<dbReference type="Pfam" id="PF06422">
    <property type="entry name" value="PDR_CDR"/>
    <property type="match status" value="1"/>
</dbReference>
<dbReference type="EMBL" id="AMGV01000001">
    <property type="protein sequence ID" value="KEF63304.1"/>
    <property type="molecule type" value="Genomic_DNA"/>
</dbReference>
<evidence type="ECO:0000256" key="2">
    <source>
        <dbReference type="ARBA" id="ARBA00006012"/>
    </source>
</evidence>
<dbReference type="Pfam" id="PF01061">
    <property type="entry name" value="ABC2_membrane"/>
    <property type="match status" value="2"/>
</dbReference>
<evidence type="ECO:0000256" key="10">
    <source>
        <dbReference type="SAM" id="Phobius"/>
    </source>
</evidence>
<dbReference type="STRING" id="1182545.A0A072PTB4"/>
<organism evidence="12 13">
    <name type="scientific">Exophiala aquamarina CBS 119918</name>
    <dbReference type="NCBI Taxonomy" id="1182545"/>
    <lineage>
        <taxon>Eukaryota</taxon>
        <taxon>Fungi</taxon>
        <taxon>Dikarya</taxon>
        <taxon>Ascomycota</taxon>
        <taxon>Pezizomycotina</taxon>
        <taxon>Eurotiomycetes</taxon>
        <taxon>Chaetothyriomycetidae</taxon>
        <taxon>Chaetothyriales</taxon>
        <taxon>Herpotrichiellaceae</taxon>
        <taxon>Exophiala</taxon>
    </lineage>
</organism>
<evidence type="ECO:0000313" key="12">
    <source>
        <dbReference type="EMBL" id="KEF63304.1"/>
    </source>
</evidence>
<feature type="transmembrane region" description="Helical" evidence="10">
    <location>
        <begin position="1294"/>
        <end position="1317"/>
    </location>
</feature>
<dbReference type="GO" id="GO:0016020">
    <property type="term" value="C:membrane"/>
    <property type="evidence" value="ECO:0007669"/>
    <property type="project" value="UniProtKB-SubCell"/>
</dbReference>
<evidence type="ECO:0000256" key="4">
    <source>
        <dbReference type="ARBA" id="ARBA00022692"/>
    </source>
</evidence>
<dbReference type="InterPro" id="IPR027417">
    <property type="entry name" value="P-loop_NTPase"/>
</dbReference>
<protein>
    <recommendedName>
        <fullName evidence="11">ABC transporter domain-containing protein</fullName>
    </recommendedName>
</protein>
<dbReference type="InterPro" id="IPR010929">
    <property type="entry name" value="PDR_CDR_ABC"/>
</dbReference>
<dbReference type="CDD" id="cd03232">
    <property type="entry name" value="ABCG_PDR_domain2"/>
    <property type="match status" value="1"/>
</dbReference>
<evidence type="ECO:0000256" key="7">
    <source>
        <dbReference type="ARBA" id="ARBA00022989"/>
    </source>
</evidence>
<feature type="compositionally biased region" description="Polar residues" evidence="9">
    <location>
        <begin position="824"/>
        <end position="835"/>
    </location>
</feature>
<proteinExistence type="inferred from homology"/>
<keyword evidence="4 10" id="KW-0812">Transmembrane</keyword>
<evidence type="ECO:0000256" key="1">
    <source>
        <dbReference type="ARBA" id="ARBA00004141"/>
    </source>
</evidence>
<feature type="domain" description="ABC transporter" evidence="11">
    <location>
        <begin position="852"/>
        <end position="1095"/>
    </location>
</feature>
<keyword evidence="13" id="KW-1185">Reference proteome</keyword>
<dbReference type="InterPro" id="IPR043926">
    <property type="entry name" value="ABCG_dom"/>
</dbReference>
<dbReference type="Gene3D" id="3.40.50.300">
    <property type="entry name" value="P-loop containing nucleotide triphosphate hydrolases"/>
    <property type="match status" value="2"/>
</dbReference>
<dbReference type="InterPro" id="IPR003593">
    <property type="entry name" value="AAA+_ATPase"/>
</dbReference>